<name>A0A1R3GBA2_9ROSI</name>
<dbReference type="Proteomes" id="UP000187203">
    <property type="component" value="Unassembled WGS sequence"/>
</dbReference>
<dbReference type="AlphaFoldDB" id="A0A1R3GBA2"/>
<evidence type="ECO:0008006" key="4">
    <source>
        <dbReference type="Google" id="ProtNLM"/>
    </source>
</evidence>
<evidence type="ECO:0000313" key="3">
    <source>
        <dbReference type="Proteomes" id="UP000187203"/>
    </source>
</evidence>
<proteinExistence type="predicted"/>
<sequence length="120" mass="13602">MATEQSATEDVKIDLFVDNDKMEEVEIDEGSSYTYSSSHSHGELETDITGSKNMKRPFPRLRGISTTTSIGKYFVLQHIRHVDLKLDDTLLNGRVAPRVKICDFGSKEYVDVWMMQTGVI</sequence>
<gene>
    <name evidence="2" type="ORF">COLO4_36016</name>
</gene>
<feature type="region of interest" description="Disordered" evidence="1">
    <location>
        <begin position="29"/>
        <end position="55"/>
    </location>
</feature>
<dbReference type="SUPFAM" id="SSF56112">
    <property type="entry name" value="Protein kinase-like (PK-like)"/>
    <property type="match status" value="1"/>
</dbReference>
<dbReference type="EMBL" id="AWUE01022976">
    <property type="protein sequence ID" value="OMO55368.1"/>
    <property type="molecule type" value="Genomic_DNA"/>
</dbReference>
<reference evidence="3" key="1">
    <citation type="submission" date="2013-09" db="EMBL/GenBank/DDBJ databases">
        <title>Corchorus olitorius genome sequencing.</title>
        <authorList>
            <person name="Alam M."/>
            <person name="Haque M.S."/>
            <person name="Islam M.S."/>
            <person name="Emdad E.M."/>
            <person name="Islam M.M."/>
            <person name="Ahmed B."/>
            <person name="Halim A."/>
            <person name="Hossen Q.M.M."/>
            <person name="Hossain M.Z."/>
            <person name="Ahmed R."/>
            <person name="Khan M.M."/>
            <person name="Islam R."/>
            <person name="Rashid M.M."/>
            <person name="Khan S.A."/>
            <person name="Rahman M.S."/>
            <person name="Alam M."/>
            <person name="Yahiya A.S."/>
            <person name="Khan M.S."/>
            <person name="Azam M.S."/>
            <person name="Haque T."/>
            <person name="Lashkar M.Z.H."/>
            <person name="Akhand A.I."/>
            <person name="Morshed G."/>
            <person name="Roy S."/>
            <person name="Uddin K.S."/>
            <person name="Rabeya T."/>
            <person name="Hossain A.S."/>
            <person name="Chowdhury A."/>
            <person name="Snigdha A.R."/>
            <person name="Mortoza M.S."/>
            <person name="Matin S.A."/>
            <person name="Hoque S.M.E."/>
            <person name="Islam M.K."/>
            <person name="Roy D.K."/>
            <person name="Haider R."/>
            <person name="Moosa M.M."/>
            <person name="Elias S.M."/>
            <person name="Hasan A.M."/>
            <person name="Jahan S."/>
            <person name="Shafiuddin M."/>
            <person name="Mahmood N."/>
            <person name="Shommy N.S."/>
        </authorList>
    </citation>
    <scope>NUCLEOTIDE SEQUENCE [LARGE SCALE GENOMIC DNA]</scope>
    <source>
        <strain evidence="3">cv. O-4</strain>
    </source>
</reference>
<dbReference type="InterPro" id="IPR011009">
    <property type="entry name" value="Kinase-like_dom_sf"/>
</dbReference>
<comment type="caution">
    <text evidence="2">The sequence shown here is derived from an EMBL/GenBank/DDBJ whole genome shotgun (WGS) entry which is preliminary data.</text>
</comment>
<evidence type="ECO:0000256" key="1">
    <source>
        <dbReference type="SAM" id="MobiDB-lite"/>
    </source>
</evidence>
<organism evidence="2 3">
    <name type="scientific">Corchorus olitorius</name>
    <dbReference type="NCBI Taxonomy" id="93759"/>
    <lineage>
        <taxon>Eukaryota</taxon>
        <taxon>Viridiplantae</taxon>
        <taxon>Streptophyta</taxon>
        <taxon>Embryophyta</taxon>
        <taxon>Tracheophyta</taxon>
        <taxon>Spermatophyta</taxon>
        <taxon>Magnoliopsida</taxon>
        <taxon>eudicotyledons</taxon>
        <taxon>Gunneridae</taxon>
        <taxon>Pentapetalae</taxon>
        <taxon>rosids</taxon>
        <taxon>malvids</taxon>
        <taxon>Malvales</taxon>
        <taxon>Malvaceae</taxon>
        <taxon>Grewioideae</taxon>
        <taxon>Apeibeae</taxon>
        <taxon>Corchorus</taxon>
    </lineage>
</organism>
<evidence type="ECO:0000313" key="2">
    <source>
        <dbReference type="EMBL" id="OMO55368.1"/>
    </source>
</evidence>
<keyword evidence="3" id="KW-1185">Reference proteome</keyword>
<accession>A0A1R3GBA2</accession>
<protein>
    <recommendedName>
        <fullName evidence="4">Protein kinase domain-containing protein</fullName>
    </recommendedName>
</protein>